<dbReference type="Proteomes" id="UP000034406">
    <property type="component" value="Unassembled WGS sequence"/>
</dbReference>
<proteinExistence type="predicted"/>
<keyword evidence="1" id="KW-1133">Transmembrane helix</keyword>
<feature type="transmembrane region" description="Helical" evidence="1">
    <location>
        <begin position="544"/>
        <end position="565"/>
    </location>
</feature>
<feature type="transmembrane region" description="Helical" evidence="1">
    <location>
        <begin position="143"/>
        <end position="163"/>
    </location>
</feature>
<evidence type="ECO:0000256" key="1">
    <source>
        <dbReference type="SAM" id="Phobius"/>
    </source>
</evidence>
<feature type="transmembrane region" description="Helical" evidence="1">
    <location>
        <begin position="361"/>
        <end position="382"/>
    </location>
</feature>
<feature type="transmembrane region" description="Helical" evidence="1">
    <location>
        <begin position="225"/>
        <end position="246"/>
    </location>
</feature>
<evidence type="ECO:0000313" key="3">
    <source>
        <dbReference type="Proteomes" id="UP000034406"/>
    </source>
</evidence>
<feature type="transmembrane region" description="Helical" evidence="1">
    <location>
        <begin position="292"/>
        <end position="312"/>
    </location>
</feature>
<keyword evidence="1" id="KW-0472">Membrane</keyword>
<protein>
    <recommendedName>
        <fullName evidence="4">Membrane protein 6-pyruvoyl-tetrahydropterin synthase-related domain-containing protein</fullName>
    </recommendedName>
</protein>
<dbReference type="AlphaFoldDB" id="A0A0G0JW12"/>
<organism evidence="2 3">
    <name type="scientific">Candidatus Shapirobacteria bacterium GW2011_GWE2_38_30</name>
    <dbReference type="NCBI Taxonomy" id="1618490"/>
    <lineage>
        <taxon>Bacteria</taxon>
        <taxon>Candidatus Shapironibacteriota</taxon>
    </lineage>
</organism>
<dbReference type="STRING" id="1618490.US90_C0005G0036"/>
<reference evidence="2 3" key="1">
    <citation type="journal article" date="2015" name="Nature">
        <title>rRNA introns, odd ribosomes, and small enigmatic genomes across a large radiation of phyla.</title>
        <authorList>
            <person name="Brown C.T."/>
            <person name="Hug L.A."/>
            <person name="Thomas B.C."/>
            <person name="Sharon I."/>
            <person name="Castelle C.J."/>
            <person name="Singh A."/>
            <person name="Wilkins M.J."/>
            <person name="Williams K.H."/>
            <person name="Banfield J.F."/>
        </authorList>
    </citation>
    <scope>NUCLEOTIDE SEQUENCE [LARGE SCALE GENOMIC DNA]</scope>
</reference>
<comment type="caution">
    <text evidence="2">The sequence shown here is derived from an EMBL/GenBank/DDBJ whole genome shotgun (WGS) entry which is preliminary data.</text>
</comment>
<sequence length="574" mass="66550">MFRSFLKRHFWLILTIILTIPAFIWFLKPGQYYNMHDDMQVIRQLQLEKCLIDGQIPCRWSPDLGFGYGYPLFNFYPPLPYIVGQVFRTLGFSFIATVKLAAIAQILFSSLAMYLLASSIFGPLGGSLAALFLTYAPYHAVNIYVRGAMNEAWASVFFPLIFYFSMSLIQNDKKIFGILGLGLSFTGLLLSHNPMALTFLPFLSVWILYWLLTNPKNKIKKSVKSLLISGLLVIGLSSFYTLPVLFETKYVQINNMFENYYHYSVHFVSYFQLFFSNFWGDGSSVWGTEDKMSFMIGYLHWIIPVLTSIYFAYHFIKKRKLTKLQYLTLILILLGFFSAFMTHQKSLLLWTIISPIQKVQFPWRFLNHTVFLLSLSVAYLAVFIKKMPFVKRHIFYFFTIIILFLLNLNYFHPLVQGPITDEQKFSGQAWTNLVTSGITDYLPKTSPKAPQTAANFVVDEISPVNSAQVSGLKKGTDWLFFNANVIDKSTITIAQIYYPGFQITDNNKTIKFKTDPIYGRMQIELSPGYHQIYVKLQNTPIRLISNYISFLTWLSLLIFLTYQLYGKIHQRRRD</sequence>
<feature type="transmembrane region" description="Helical" evidence="1">
    <location>
        <begin position="324"/>
        <end position="341"/>
    </location>
</feature>
<accession>A0A0G0JW12</accession>
<dbReference type="PATRIC" id="fig|1618490.4.peg.250"/>
<evidence type="ECO:0000313" key="2">
    <source>
        <dbReference type="EMBL" id="KKQ70822.1"/>
    </source>
</evidence>
<evidence type="ECO:0008006" key="4">
    <source>
        <dbReference type="Google" id="ProtNLM"/>
    </source>
</evidence>
<gene>
    <name evidence="2" type="ORF">US90_C0005G0036</name>
</gene>
<feature type="transmembrane region" description="Helical" evidence="1">
    <location>
        <begin position="9"/>
        <end position="27"/>
    </location>
</feature>
<feature type="transmembrane region" description="Helical" evidence="1">
    <location>
        <begin position="175"/>
        <end position="190"/>
    </location>
</feature>
<dbReference type="EMBL" id="LBUT01000005">
    <property type="protein sequence ID" value="KKQ70822.1"/>
    <property type="molecule type" value="Genomic_DNA"/>
</dbReference>
<feature type="transmembrane region" description="Helical" evidence="1">
    <location>
        <begin position="81"/>
        <end position="102"/>
    </location>
</feature>
<name>A0A0G0JW12_9BACT</name>
<feature type="transmembrane region" description="Helical" evidence="1">
    <location>
        <begin position="394"/>
        <end position="412"/>
    </location>
</feature>
<feature type="transmembrane region" description="Helical" evidence="1">
    <location>
        <begin position="114"/>
        <end position="137"/>
    </location>
</feature>
<keyword evidence="1" id="KW-0812">Transmembrane</keyword>